<comment type="caution">
    <text evidence="10">Lacks conserved residue(s) required for the propagation of feature annotation.</text>
</comment>
<comment type="similarity">
    <text evidence="10">Belongs to the insect chemoreceptor superfamily. Heteromeric odorant receptor channel (TC 1.A.69) family.</text>
</comment>
<keyword evidence="5 10" id="KW-0552">Olfaction</keyword>
<evidence type="ECO:0000256" key="2">
    <source>
        <dbReference type="ARBA" id="ARBA00022475"/>
    </source>
</evidence>
<evidence type="ECO:0000256" key="8">
    <source>
        <dbReference type="ARBA" id="ARBA00023170"/>
    </source>
</evidence>
<feature type="transmembrane region" description="Helical" evidence="10">
    <location>
        <begin position="47"/>
        <end position="67"/>
    </location>
</feature>
<feature type="transmembrane region" description="Helical" evidence="10">
    <location>
        <begin position="207"/>
        <end position="227"/>
    </location>
</feature>
<gene>
    <name evidence="12" type="primary">LOC112686034</name>
</gene>
<evidence type="ECO:0000256" key="9">
    <source>
        <dbReference type="ARBA" id="ARBA00023224"/>
    </source>
</evidence>
<dbReference type="GO" id="GO:0005549">
    <property type="term" value="F:odorant binding"/>
    <property type="evidence" value="ECO:0007669"/>
    <property type="project" value="InterPro"/>
</dbReference>
<dbReference type="PANTHER" id="PTHR21137">
    <property type="entry name" value="ODORANT RECEPTOR"/>
    <property type="match status" value="1"/>
</dbReference>
<dbReference type="PANTHER" id="PTHR21137:SF35">
    <property type="entry name" value="ODORANT RECEPTOR 19A-RELATED"/>
    <property type="match status" value="1"/>
</dbReference>
<evidence type="ECO:0000313" key="12">
    <source>
        <dbReference type="RefSeq" id="XP_025413921.1"/>
    </source>
</evidence>
<keyword evidence="11" id="KW-1185">Reference proteome</keyword>
<protein>
    <recommendedName>
        <fullName evidence="10">Odorant receptor</fullName>
    </recommendedName>
</protein>
<name>A0A8B8FU18_9HEMI</name>
<dbReference type="GO" id="GO:0007165">
    <property type="term" value="P:signal transduction"/>
    <property type="evidence" value="ECO:0007669"/>
    <property type="project" value="UniProtKB-KW"/>
</dbReference>
<dbReference type="Pfam" id="PF02949">
    <property type="entry name" value="7tm_6"/>
    <property type="match status" value="1"/>
</dbReference>
<proteinExistence type="inferred from homology"/>
<feature type="transmembrane region" description="Helical" evidence="10">
    <location>
        <begin position="239"/>
        <end position="261"/>
    </location>
</feature>
<evidence type="ECO:0000256" key="7">
    <source>
        <dbReference type="ARBA" id="ARBA00023136"/>
    </source>
</evidence>
<dbReference type="GO" id="GO:0004984">
    <property type="term" value="F:olfactory receptor activity"/>
    <property type="evidence" value="ECO:0007669"/>
    <property type="project" value="InterPro"/>
</dbReference>
<evidence type="ECO:0000256" key="5">
    <source>
        <dbReference type="ARBA" id="ARBA00022725"/>
    </source>
</evidence>
<keyword evidence="6 10" id="KW-1133">Transmembrane helix</keyword>
<evidence type="ECO:0000256" key="4">
    <source>
        <dbReference type="ARBA" id="ARBA00022692"/>
    </source>
</evidence>
<evidence type="ECO:0000256" key="6">
    <source>
        <dbReference type="ARBA" id="ARBA00022989"/>
    </source>
</evidence>
<keyword evidence="7 10" id="KW-0472">Membrane</keyword>
<evidence type="ECO:0000313" key="11">
    <source>
        <dbReference type="Proteomes" id="UP000694846"/>
    </source>
</evidence>
<dbReference type="GeneID" id="112686034"/>
<evidence type="ECO:0000256" key="10">
    <source>
        <dbReference type="RuleBase" id="RU351113"/>
    </source>
</evidence>
<dbReference type="RefSeq" id="XP_025413921.1">
    <property type="nucleotide sequence ID" value="XM_025558136.1"/>
</dbReference>
<sequence>MTYNSYKMYYLIRYSDAIWSCMDLTSIVFLSYGWYQTDILRSGRAWCIRFTNFLAMLWGGLCGFWIISPLLINDYLLGGDKQYEDGALYHSNVFNILFPVSIEFYNNNFIQFYVMECTLMLYNLYALILFDIFIVPLFMTIFIQLKTINMAYKSIGYHSSSMDYEGNRKTVTDNESNPVKSLQLIIQDHQRVIQKMRELYKIFRPMILIRIVVESSVLVFQSFVIIVGLMEGLSFRSPLVLKLFIAVLIYIFHLFIVCFLFTKINEQKSDINVALYSSNWMEMSIKFKKLIFLTMQMNSAEKLILKISDKKIVDLKMFASVMHMCYSIISVMVKSKQKLADK</sequence>
<keyword evidence="2" id="KW-1003">Cell membrane</keyword>
<keyword evidence="9 10" id="KW-0807">Transducer</keyword>
<organism evidence="11 12">
    <name type="scientific">Sipha flava</name>
    <name type="common">yellow sugarcane aphid</name>
    <dbReference type="NCBI Taxonomy" id="143950"/>
    <lineage>
        <taxon>Eukaryota</taxon>
        <taxon>Metazoa</taxon>
        <taxon>Ecdysozoa</taxon>
        <taxon>Arthropoda</taxon>
        <taxon>Hexapoda</taxon>
        <taxon>Insecta</taxon>
        <taxon>Pterygota</taxon>
        <taxon>Neoptera</taxon>
        <taxon>Paraneoptera</taxon>
        <taxon>Hemiptera</taxon>
        <taxon>Sternorrhyncha</taxon>
        <taxon>Aphidomorpha</taxon>
        <taxon>Aphidoidea</taxon>
        <taxon>Aphididae</taxon>
        <taxon>Sipha</taxon>
    </lineage>
</organism>
<evidence type="ECO:0000256" key="1">
    <source>
        <dbReference type="ARBA" id="ARBA00004651"/>
    </source>
</evidence>
<comment type="subcellular location">
    <subcellularLocation>
        <location evidence="1 10">Cell membrane</location>
        <topology evidence="1 10">Multi-pass membrane protein</topology>
    </subcellularLocation>
</comment>
<accession>A0A8B8FU18</accession>
<evidence type="ECO:0000256" key="3">
    <source>
        <dbReference type="ARBA" id="ARBA00022606"/>
    </source>
</evidence>
<dbReference type="AlphaFoldDB" id="A0A8B8FU18"/>
<keyword evidence="3 10" id="KW-0716">Sensory transduction</keyword>
<feature type="transmembrane region" description="Helical" evidence="10">
    <location>
        <begin position="122"/>
        <end position="143"/>
    </location>
</feature>
<reference evidence="12" key="1">
    <citation type="submission" date="2025-08" db="UniProtKB">
        <authorList>
            <consortium name="RefSeq"/>
        </authorList>
    </citation>
    <scope>IDENTIFICATION</scope>
    <source>
        <tissue evidence="12">Whole body</tissue>
    </source>
</reference>
<dbReference type="Proteomes" id="UP000694846">
    <property type="component" value="Unplaced"/>
</dbReference>
<keyword evidence="8 10" id="KW-0675">Receptor</keyword>
<dbReference type="OrthoDB" id="6613414at2759"/>
<keyword evidence="4 10" id="KW-0812">Transmembrane</keyword>
<dbReference type="InterPro" id="IPR004117">
    <property type="entry name" value="7tm6_olfct_rcpt"/>
</dbReference>
<dbReference type="GO" id="GO:0005886">
    <property type="term" value="C:plasma membrane"/>
    <property type="evidence" value="ECO:0007669"/>
    <property type="project" value="UniProtKB-SubCell"/>
</dbReference>